<name>A0A6J3H475_SAPAP</name>
<reference evidence="2" key="1">
    <citation type="submission" date="2025-08" db="UniProtKB">
        <authorList>
            <consortium name="RefSeq"/>
        </authorList>
    </citation>
    <scope>IDENTIFICATION</scope>
    <source>
        <tissue evidence="2">Blood</tissue>
    </source>
</reference>
<proteinExistence type="predicted"/>
<sequence length="86" mass="10174">MYFSELIKSNTNVSVSVYTRYYFCLRALAFRHGLGLPHYLLDRERAWDLQALSRMEQDEVFYAVHKNWSFSADDLIRLQHAKAVLS</sequence>
<gene>
    <name evidence="2" type="primary">LOC116543312</name>
</gene>
<dbReference type="GeneID" id="116543312"/>
<dbReference type="Proteomes" id="UP000504640">
    <property type="component" value="Unplaced"/>
</dbReference>
<evidence type="ECO:0000313" key="2">
    <source>
        <dbReference type="RefSeq" id="XP_032124659.1"/>
    </source>
</evidence>
<accession>A0A6J3H475</accession>
<protein>
    <submittedName>
        <fullName evidence="2">Cyclin-Y-like protein 2</fullName>
    </submittedName>
</protein>
<organism evidence="1 2">
    <name type="scientific">Sapajus apella</name>
    <name type="common">Brown-capped capuchin</name>
    <name type="synonym">Cebus apella</name>
    <dbReference type="NCBI Taxonomy" id="9515"/>
    <lineage>
        <taxon>Eukaryota</taxon>
        <taxon>Metazoa</taxon>
        <taxon>Chordata</taxon>
        <taxon>Craniata</taxon>
        <taxon>Vertebrata</taxon>
        <taxon>Euteleostomi</taxon>
        <taxon>Mammalia</taxon>
        <taxon>Eutheria</taxon>
        <taxon>Euarchontoglires</taxon>
        <taxon>Primates</taxon>
        <taxon>Haplorrhini</taxon>
        <taxon>Platyrrhini</taxon>
        <taxon>Cebidae</taxon>
        <taxon>Cebinae</taxon>
        <taxon>Sapajus</taxon>
    </lineage>
</organism>
<dbReference type="RefSeq" id="XP_032124659.1">
    <property type="nucleotide sequence ID" value="XM_032268768.1"/>
</dbReference>
<evidence type="ECO:0000313" key="1">
    <source>
        <dbReference type="Proteomes" id="UP000504640"/>
    </source>
</evidence>
<dbReference type="AlphaFoldDB" id="A0A6J3H475"/>
<keyword evidence="1" id="KW-1185">Reference proteome</keyword>
<dbReference type="PANTHER" id="PTHR14248">
    <property type="entry name" value="CYCLIN Y, ISOFORM A"/>
    <property type="match status" value="1"/>
</dbReference>